<comment type="caution">
    <text evidence="1">The sequence shown here is derived from an EMBL/GenBank/DDBJ whole genome shotgun (WGS) entry which is preliminary data.</text>
</comment>
<protein>
    <recommendedName>
        <fullName evidence="3">DUF3800 domain-containing protein</fullName>
    </recommendedName>
</protein>
<evidence type="ECO:0000313" key="1">
    <source>
        <dbReference type="EMBL" id="RNL37795.1"/>
    </source>
</evidence>
<proteinExistence type="predicted"/>
<evidence type="ECO:0008006" key="3">
    <source>
        <dbReference type="Google" id="ProtNLM"/>
    </source>
</evidence>
<keyword evidence="2" id="KW-1185">Reference proteome</keyword>
<dbReference type="RefSeq" id="WP_123209650.1">
    <property type="nucleotide sequence ID" value="NZ_JBHTHO010000026.1"/>
</dbReference>
<dbReference type="Pfam" id="PF12686">
    <property type="entry name" value="DUF3800"/>
    <property type="match status" value="1"/>
</dbReference>
<dbReference type="Proteomes" id="UP000269591">
    <property type="component" value="Unassembled WGS sequence"/>
</dbReference>
<evidence type="ECO:0000313" key="2">
    <source>
        <dbReference type="Proteomes" id="UP000269591"/>
    </source>
</evidence>
<organism evidence="1 2">
    <name type="scientific">Slackia equolifaciens</name>
    <dbReference type="NCBI Taxonomy" id="498718"/>
    <lineage>
        <taxon>Bacteria</taxon>
        <taxon>Bacillati</taxon>
        <taxon>Actinomycetota</taxon>
        <taxon>Coriobacteriia</taxon>
        <taxon>Eggerthellales</taxon>
        <taxon>Eggerthellaceae</taxon>
        <taxon>Slackia</taxon>
    </lineage>
</organism>
<gene>
    <name evidence="1" type="ORF">DMP06_10340</name>
</gene>
<reference evidence="2" key="1">
    <citation type="submission" date="2018-05" db="EMBL/GenBank/DDBJ databases">
        <title>Genome Sequencing of selected type strains of the family Eggerthellaceae.</title>
        <authorList>
            <person name="Danylec N."/>
            <person name="Stoll D.A."/>
            <person name="Doetsch A."/>
            <person name="Huch M."/>
        </authorList>
    </citation>
    <scope>NUCLEOTIDE SEQUENCE [LARGE SCALE GENOMIC DNA]</scope>
    <source>
        <strain evidence="2">DSM 24851</strain>
    </source>
</reference>
<dbReference type="InterPro" id="IPR024524">
    <property type="entry name" value="DUF3800"/>
</dbReference>
<dbReference type="EMBL" id="QIBX01000023">
    <property type="protein sequence ID" value="RNL37795.1"/>
    <property type="molecule type" value="Genomic_DNA"/>
</dbReference>
<dbReference type="OrthoDB" id="7541663at2"/>
<sequence length="375" mass="42315">MAELRENAAGFSEAMAALAGVEICEEPWRIYYDETENCRFIAYRNGAIADARTVERPFILGGIAILGEGVEDELLARIESFAPRSGEMKARTVLGGSGDFARVLRRRETTRFLESIDQPGIAVHYHSQDNLYYAIVDIVDSMIAGSGHGHMFALHRELKNALYLCARIDPVGFLENLAAFGFPNVPPGEVRPFCEFIENSLFDFLETRSESLSFEDRFFIETFRQMARASSRSESLALLKDNPPDTLVEGFSDHYQQVCLFFPKAFHCFDDETHVSMDIVDGDNYDFVDSESNLFVQLSDVWVGLLSRCFRFLGKWADDRNPDVFAHNPIALENLKTIRRLIDRAADLHPALVSSLEADCVLRKRFEAFDALCGS</sequence>
<accession>A0A3N0ASJ7</accession>
<dbReference type="AlphaFoldDB" id="A0A3N0ASJ7"/>
<name>A0A3N0ASJ7_9ACTN</name>